<comment type="subcellular location">
    <subcellularLocation>
        <location evidence="1">Mitochondrion inner membrane</location>
        <topology evidence="1">Peripheral membrane protein</topology>
        <orientation evidence="1">Matrix side</orientation>
    </subcellularLocation>
</comment>
<evidence type="ECO:0000256" key="1">
    <source>
        <dbReference type="ARBA" id="ARBA00004443"/>
    </source>
</evidence>
<evidence type="ECO:0000256" key="4">
    <source>
        <dbReference type="ARBA" id="ARBA00022660"/>
    </source>
</evidence>
<evidence type="ECO:0000256" key="3">
    <source>
        <dbReference type="ARBA" id="ARBA00022448"/>
    </source>
</evidence>
<sequence length="126" mass="14046">MRPTRALLQAAVFKKTTGIFGYPVHPDPKPALESLYSRILHSLSKLPDSSTYKHSTHTLVNQRLNALKAAESVAAFEAEIGAGQIEELIEHAETELSLIPKMVEWQVWQPLEVKPLPGQWKGFDSS</sequence>
<dbReference type="EMBL" id="JADGIZ020000005">
    <property type="protein sequence ID" value="KAL2918763.1"/>
    <property type="molecule type" value="Genomic_DNA"/>
</dbReference>
<keyword evidence="3" id="KW-0813">Transport</keyword>
<accession>A0ABR4NGV0</accession>
<evidence type="ECO:0000256" key="5">
    <source>
        <dbReference type="ARBA" id="ARBA00022792"/>
    </source>
</evidence>
<evidence type="ECO:0000256" key="7">
    <source>
        <dbReference type="ARBA" id="ARBA00023128"/>
    </source>
</evidence>
<evidence type="ECO:0000256" key="6">
    <source>
        <dbReference type="ARBA" id="ARBA00022982"/>
    </source>
</evidence>
<name>A0ABR4NGV0_9FUNG</name>
<keyword evidence="8" id="KW-0472">Membrane</keyword>
<comment type="caution">
    <text evidence="9">The sequence shown here is derived from an EMBL/GenBank/DDBJ whole genome shotgun (WGS) entry which is preliminary data.</text>
</comment>
<keyword evidence="6" id="KW-0249">Electron transport</keyword>
<dbReference type="Proteomes" id="UP001527925">
    <property type="component" value="Unassembled WGS sequence"/>
</dbReference>
<reference evidence="9 10" key="1">
    <citation type="submission" date="2023-09" db="EMBL/GenBank/DDBJ databases">
        <title>Pangenome analysis of Batrachochytrium dendrobatidis and related Chytrids.</title>
        <authorList>
            <person name="Yacoub M.N."/>
            <person name="Stajich J.E."/>
            <person name="James T.Y."/>
        </authorList>
    </citation>
    <scope>NUCLEOTIDE SEQUENCE [LARGE SCALE GENOMIC DNA]</scope>
    <source>
        <strain evidence="9 10">JEL0888</strain>
    </source>
</reference>
<comment type="similarity">
    <text evidence="2">Belongs to the complex I NDUFA5 subunit family.</text>
</comment>
<keyword evidence="5" id="KW-0999">Mitochondrion inner membrane</keyword>
<keyword evidence="10" id="KW-1185">Reference proteome</keyword>
<evidence type="ECO:0000313" key="9">
    <source>
        <dbReference type="EMBL" id="KAL2918763.1"/>
    </source>
</evidence>
<dbReference type="Pfam" id="PF04716">
    <property type="entry name" value="ETC_C1_NDUFA5"/>
    <property type="match status" value="1"/>
</dbReference>
<evidence type="ECO:0000256" key="8">
    <source>
        <dbReference type="ARBA" id="ARBA00023136"/>
    </source>
</evidence>
<organism evidence="9 10">
    <name type="scientific">Polyrhizophydium stewartii</name>
    <dbReference type="NCBI Taxonomy" id="2732419"/>
    <lineage>
        <taxon>Eukaryota</taxon>
        <taxon>Fungi</taxon>
        <taxon>Fungi incertae sedis</taxon>
        <taxon>Chytridiomycota</taxon>
        <taxon>Chytridiomycota incertae sedis</taxon>
        <taxon>Chytridiomycetes</taxon>
        <taxon>Rhizophydiales</taxon>
        <taxon>Rhizophydiales incertae sedis</taxon>
        <taxon>Polyrhizophydium</taxon>
    </lineage>
</organism>
<evidence type="ECO:0000313" key="10">
    <source>
        <dbReference type="Proteomes" id="UP001527925"/>
    </source>
</evidence>
<keyword evidence="7" id="KW-0496">Mitochondrion</keyword>
<dbReference type="PANTHER" id="PTHR12653">
    <property type="entry name" value="NADH-UBIQUINONE OXIDOREDUCTASE 13 KD-B SUBUNIT"/>
    <property type="match status" value="1"/>
</dbReference>
<keyword evidence="4" id="KW-0679">Respiratory chain</keyword>
<dbReference type="PANTHER" id="PTHR12653:SF0">
    <property type="entry name" value="NADH DEHYDROGENASE [UBIQUINONE] 1 ALPHA SUBCOMPLEX SUBUNIT 5"/>
    <property type="match status" value="1"/>
</dbReference>
<dbReference type="InterPro" id="IPR006806">
    <property type="entry name" value="NDUFA5"/>
</dbReference>
<gene>
    <name evidence="9" type="ORF">HK105_201597</name>
</gene>
<protein>
    <submittedName>
        <fullName evidence="9">Uncharacterized protein</fullName>
    </submittedName>
</protein>
<proteinExistence type="inferred from homology"/>
<evidence type="ECO:0000256" key="2">
    <source>
        <dbReference type="ARBA" id="ARBA00010261"/>
    </source>
</evidence>